<dbReference type="OrthoDB" id="3054497at2759"/>
<feature type="domain" description="Reverse transcriptase Ty1/copia-type" evidence="1">
    <location>
        <begin position="108"/>
        <end position="236"/>
    </location>
</feature>
<dbReference type="AlphaFoldDB" id="A0A9Q3FBQ4"/>
<proteinExistence type="predicted"/>
<sequence length="236" mass="26858">MLSGWLLWDLVGDRQIQSTSVIFPCFHSSNNTPTGCVKGLLSHIVNTETLGQVPMECYFENELKVIDTLPVTKDVAIPKHLGQELSGLLLHEWKRVCEAELQQMTLRDVWEAVDKDKTMKTIRHHWVFDIKHHADGTIENSKACFVARGDCQRPGVDCTKTYVPTASLMLLRLILAHAMCRNWTLSSFDISGAYLYSPVKETVFIEPPTFFCPQLKGKVLCLKKVLYGMREAGRFW</sequence>
<dbReference type="InterPro" id="IPR013103">
    <property type="entry name" value="RVT_2"/>
</dbReference>
<dbReference type="EMBL" id="AVOT02042023">
    <property type="protein sequence ID" value="MBW0537406.1"/>
    <property type="molecule type" value="Genomic_DNA"/>
</dbReference>
<comment type="caution">
    <text evidence="2">The sequence shown here is derived from an EMBL/GenBank/DDBJ whole genome shotgun (WGS) entry which is preliminary data.</text>
</comment>
<organism evidence="2 3">
    <name type="scientific">Austropuccinia psidii MF-1</name>
    <dbReference type="NCBI Taxonomy" id="1389203"/>
    <lineage>
        <taxon>Eukaryota</taxon>
        <taxon>Fungi</taxon>
        <taxon>Dikarya</taxon>
        <taxon>Basidiomycota</taxon>
        <taxon>Pucciniomycotina</taxon>
        <taxon>Pucciniomycetes</taxon>
        <taxon>Pucciniales</taxon>
        <taxon>Sphaerophragmiaceae</taxon>
        <taxon>Austropuccinia</taxon>
    </lineage>
</organism>
<evidence type="ECO:0000259" key="1">
    <source>
        <dbReference type="Pfam" id="PF07727"/>
    </source>
</evidence>
<protein>
    <recommendedName>
        <fullName evidence="1">Reverse transcriptase Ty1/copia-type domain-containing protein</fullName>
    </recommendedName>
</protein>
<dbReference type="Pfam" id="PF07727">
    <property type="entry name" value="RVT_2"/>
    <property type="match status" value="1"/>
</dbReference>
<gene>
    <name evidence="2" type="ORF">O181_077121</name>
</gene>
<evidence type="ECO:0000313" key="3">
    <source>
        <dbReference type="Proteomes" id="UP000765509"/>
    </source>
</evidence>
<dbReference type="Proteomes" id="UP000765509">
    <property type="component" value="Unassembled WGS sequence"/>
</dbReference>
<evidence type="ECO:0000313" key="2">
    <source>
        <dbReference type="EMBL" id="MBW0537406.1"/>
    </source>
</evidence>
<reference evidence="2" key="1">
    <citation type="submission" date="2021-03" db="EMBL/GenBank/DDBJ databases">
        <title>Draft genome sequence of rust myrtle Austropuccinia psidii MF-1, a brazilian biotype.</title>
        <authorList>
            <person name="Quecine M.C."/>
            <person name="Pachon D.M.R."/>
            <person name="Bonatelli M.L."/>
            <person name="Correr F.H."/>
            <person name="Franceschini L.M."/>
            <person name="Leite T.F."/>
            <person name="Margarido G.R.A."/>
            <person name="Almeida C.A."/>
            <person name="Ferrarezi J.A."/>
            <person name="Labate C.A."/>
        </authorList>
    </citation>
    <scope>NUCLEOTIDE SEQUENCE</scope>
    <source>
        <strain evidence="2">MF-1</strain>
    </source>
</reference>
<keyword evidence="3" id="KW-1185">Reference proteome</keyword>
<name>A0A9Q3FBQ4_9BASI</name>
<accession>A0A9Q3FBQ4</accession>